<evidence type="ECO:0000313" key="2">
    <source>
        <dbReference type="EnsemblPlants" id="OB08G16960.1"/>
    </source>
</evidence>
<feature type="region of interest" description="Disordered" evidence="1">
    <location>
        <begin position="1"/>
        <end position="36"/>
    </location>
</feature>
<organism evidence="2">
    <name type="scientific">Oryza brachyantha</name>
    <name type="common">malo sina</name>
    <dbReference type="NCBI Taxonomy" id="4533"/>
    <lineage>
        <taxon>Eukaryota</taxon>
        <taxon>Viridiplantae</taxon>
        <taxon>Streptophyta</taxon>
        <taxon>Embryophyta</taxon>
        <taxon>Tracheophyta</taxon>
        <taxon>Spermatophyta</taxon>
        <taxon>Magnoliopsida</taxon>
        <taxon>Liliopsida</taxon>
        <taxon>Poales</taxon>
        <taxon>Poaceae</taxon>
        <taxon>BOP clade</taxon>
        <taxon>Oryzoideae</taxon>
        <taxon>Oryzeae</taxon>
        <taxon>Oryzinae</taxon>
        <taxon>Oryza</taxon>
    </lineage>
</organism>
<accession>J3MRG7</accession>
<reference evidence="2" key="2">
    <citation type="submission" date="2013-04" db="UniProtKB">
        <authorList>
            <consortium name="EnsemblPlants"/>
        </authorList>
    </citation>
    <scope>IDENTIFICATION</scope>
</reference>
<keyword evidence="3" id="KW-1185">Reference proteome</keyword>
<dbReference type="HOGENOM" id="CLU_2100692_0_0_1"/>
<evidence type="ECO:0000313" key="3">
    <source>
        <dbReference type="Proteomes" id="UP000006038"/>
    </source>
</evidence>
<dbReference type="Proteomes" id="UP000006038">
    <property type="component" value="Chromosome 8"/>
</dbReference>
<proteinExistence type="predicted"/>
<dbReference type="AlphaFoldDB" id="J3MRG7"/>
<reference evidence="2" key="1">
    <citation type="journal article" date="2013" name="Nat. Commun.">
        <title>Whole-genome sequencing of Oryza brachyantha reveals mechanisms underlying Oryza genome evolution.</title>
        <authorList>
            <person name="Chen J."/>
            <person name="Huang Q."/>
            <person name="Gao D."/>
            <person name="Wang J."/>
            <person name="Lang Y."/>
            <person name="Liu T."/>
            <person name="Li B."/>
            <person name="Bai Z."/>
            <person name="Luis Goicoechea J."/>
            <person name="Liang C."/>
            <person name="Chen C."/>
            <person name="Zhang W."/>
            <person name="Sun S."/>
            <person name="Liao Y."/>
            <person name="Zhang X."/>
            <person name="Yang L."/>
            <person name="Song C."/>
            <person name="Wang M."/>
            <person name="Shi J."/>
            <person name="Liu G."/>
            <person name="Liu J."/>
            <person name="Zhou H."/>
            <person name="Zhou W."/>
            <person name="Yu Q."/>
            <person name="An N."/>
            <person name="Chen Y."/>
            <person name="Cai Q."/>
            <person name="Wang B."/>
            <person name="Liu B."/>
            <person name="Min J."/>
            <person name="Huang Y."/>
            <person name="Wu H."/>
            <person name="Li Z."/>
            <person name="Zhang Y."/>
            <person name="Yin Y."/>
            <person name="Song W."/>
            <person name="Jiang J."/>
            <person name="Jackson S.A."/>
            <person name="Wing R.A."/>
            <person name="Wang J."/>
            <person name="Chen M."/>
        </authorList>
    </citation>
    <scope>NUCLEOTIDE SEQUENCE [LARGE SCALE GENOMIC DNA]</scope>
    <source>
        <strain evidence="2">cv. IRGC 101232</strain>
    </source>
</reference>
<dbReference type="EnsemblPlants" id="OB08G16960.1">
    <property type="protein sequence ID" value="OB08G16960.1"/>
    <property type="gene ID" value="OB08G16960"/>
</dbReference>
<evidence type="ECO:0000256" key="1">
    <source>
        <dbReference type="SAM" id="MobiDB-lite"/>
    </source>
</evidence>
<protein>
    <submittedName>
        <fullName evidence="2">Uncharacterized protein</fullName>
    </submittedName>
</protein>
<dbReference type="Gramene" id="OB08G16960.1">
    <property type="protein sequence ID" value="OB08G16960.1"/>
    <property type="gene ID" value="OB08G16960"/>
</dbReference>
<name>J3MRG7_ORYBR</name>
<sequence>MASRWIKPKPEETKNPKRTCLQDISNKSAKKKEAQGHRCKISGTGLNNLDGQKAFCNGEETVREEVKRYKGLVVRKKNASGHICKEIYSARDLDRIRKKIWTISRFVRVILAQGPC</sequence>